<feature type="chain" id="PRO_5020607139" evidence="2">
    <location>
        <begin position="26"/>
        <end position="319"/>
    </location>
</feature>
<protein>
    <submittedName>
        <fullName evidence="3">Tripartite-type tricarboxylate transporter receptor subunit TctC</fullName>
    </submittedName>
</protein>
<evidence type="ECO:0000256" key="2">
    <source>
        <dbReference type="SAM" id="SignalP"/>
    </source>
</evidence>
<proteinExistence type="inferred from homology"/>
<evidence type="ECO:0000313" key="4">
    <source>
        <dbReference type="Proteomes" id="UP000294692"/>
    </source>
</evidence>
<dbReference type="RefSeq" id="WP_132478036.1">
    <property type="nucleotide sequence ID" value="NZ_JBEBWM010000041.1"/>
</dbReference>
<comment type="similarity">
    <text evidence="1">Belongs to the UPF0065 (bug) family.</text>
</comment>
<comment type="caution">
    <text evidence="3">The sequence shown here is derived from an EMBL/GenBank/DDBJ whole genome shotgun (WGS) entry which is preliminary data.</text>
</comment>
<dbReference type="CDD" id="cd07012">
    <property type="entry name" value="PBP2_Bug_TTT"/>
    <property type="match status" value="1"/>
</dbReference>
<evidence type="ECO:0000313" key="3">
    <source>
        <dbReference type="EMBL" id="TCU93682.1"/>
    </source>
</evidence>
<dbReference type="Gene3D" id="3.40.190.150">
    <property type="entry name" value="Bordetella uptake gene, domain 1"/>
    <property type="match status" value="1"/>
</dbReference>
<dbReference type="PIRSF" id="PIRSF017082">
    <property type="entry name" value="YflP"/>
    <property type="match status" value="1"/>
</dbReference>
<feature type="signal peptide" evidence="2">
    <location>
        <begin position="1"/>
        <end position="25"/>
    </location>
</feature>
<reference evidence="3 4" key="1">
    <citation type="submission" date="2019-03" db="EMBL/GenBank/DDBJ databases">
        <title>Genomic Encyclopedia of Type Strains, Phase IV (KMG-IV): sequencing the most valuable type-strain genomes for metagenomic binning, comparative biology and taxonomic classification.</title>
        <authorList>
            <person name="Goeker M."/>
        </authorList>
    </citation>
    <scope>NUCLEOTIDE SEQUENCE [LARGE SCALE GENOMIC DNA]</scope>
    <source>
        <strain evidence="3 4">DSM 100048</strain>
    </source>
</reference>
<gene>
    <name evidence="3" type="ORF">EV686_11134</name>
</gene>
<keyword evidence="4" id="KW-1185">Reference proteome</keyword>
<dbReference type="InterPro" id="IPR005064">
    <property type="entry name" value="BUG"/>
</dbReference>
<dbReference type="SUPFAM" id="SSF53850">
    <property type="entry name" value="Periplasmic binding protein-like II"/>
    <property type="match status" value="1"/>
</dbReference>
<dbReference type="Proteomes" id="UP000294692">
    <property type="component" value="Unassembled WGS sequence"/>
</dbReference>
<dbReference type="PANTHER" id="PTHR42928:SF5">
    <property type="entry name" value="BLR1237 PROTEIN"/>
    <property type="match status" value="1"/>
</dbReference>
<dbReference type="InterPro" id="IPR042100">
    <property type="entry name" value="Bug_dom1"/>
</dbReference>
<name>A0A4R3URJ1_9BURK</name>
<dbReference type="AlphaFoldDB" id="A0A4R3URJ1"/>
<dbReference type="Pfam" id="PF03401">
    <property type="entry name" value="TctC"/>
    <property type="match status" value="1"/>
</dbReference>
<sequence length="319" mass="34971">MSMKKYLRGMLVAGVLGAVATGAAAQDKWPAHSIQLIVPFAAGGDTDFNARVYSQYMADELGVSLPVINATGAGGSIGARQVKNAKPDGYTVLFFHSAMFVNQASGLIDFSFRDFEFGAIVAREAGNLIVVKSDAKWNTLEELVKDSQANPGKINITGNIGATTYLIAKLLNKAGAELNIIDMGGSSERLRAIMGGHIEVSQNPLGQIKPFIEKGDIKALAALTDERLPQFPDVPTTKEAGYDATFQYDYFFLFPKGTPREIVDRFIDAAERVSKNPKYIKDIQEKYYQQPFFLRGEEGLKRMEAMDKVVRAVDLKIEK</sequence>
<dbReference type="OrthoDB" id="8970543at2"/>
<organism evidence="3 4">
    <name type="scientific">Paracandidimonas soli</name>
    <dbReference type="NCBI Taxonomy" id="1917182"/>
    <lineage>
        <taxon>Bacteria</taxon>
        <taxon>Pseudomonadati</taxon>
        <taxon>Pseudomonadota</taxon>
        <taxon>Betaproteobacteria</taxon>
        <taxon>Burkholderiales</taxon>
        <taxon>Alcaligenaceae</taxon>
        <taxon>Paracandidimonas</taxon>
    </lineage>
</organism>
<dbReference type="PANTHER" id="PTHR42928">
    <property type="entry name" value="TRICARBOXYLATE-BINDING PROTEIN"/>
    <property type="match status" value="1"/>
</dbReference>
<accession>A0A4R3URJ1</accession>
<dbReference type="EMBL" id="SMBX01000011">
    <property type="protein sequence ID" value="TCU93682.1"/>
    <property type="molecule type" value="Genomic_DNA"/>
</dbReference>
<keyword evidence="3" id="KW-0675">Receptor</keyword>
<dbReference type="Gene3D" id="3.40.190.10">
    <property type="entry name" value="Periplasmic binding protein-like II"/>
    <property type="match status" value="1"/>
</dbReference>
<evidence type="ECO:0000256" key="1">
    <source>
        <dbReference type="ARBA" id="ARBA00006987"/>
    </source>
</evidence>
<keyword evidence="2" id="KW-0732">Signal</keyword>